<keyword evidence="3" id="KW-1185">Reference proteome</keyword>
<evidence type="ECO:0000313" key="2">
    <source>
        <dbReference type="EMBL" id="KAE8422744.1"/>
    </source>
</evidence>
<gene>
    <name evidence="2" type="ORF">BDV36DRAFT_194375</name>
</gene>
<evidence type="ECO:0008006" key="4">
    <source>
        <dbReference type="Google" id="ProtNLM"/>
    </source>
</evidence>
<dbReference type="EMBL" id="ML735692">
    <property type="protein sequence ID" value="KAE8422744.1"/>
    <property type="molecule type" value="Genomic_DNA"/>
</dbReference>
<dbReference type="SUPFAM" id="SSF53167">
    <property type="entry name" value="Purine and uridine phosphorylases"/>
    <property type="match status" value="1"/>
</dbReference>
<dbReference type="PANTHER" id="PTHR46082:SF11">
    <property type="entry name" value="AAA+ ATPASE DOMAIN-CONTAINING PROTEIN-RELATED"/>
    <property type="match status" value="1"/>
</dbReference>
<feature type="compositionally biased region" description="Polar residues" evidence="1">
    <location>
        <begin position="523"/>
        <end position="541"/>
    </location>
</feature>
<dbReference type="PANTHER" id="PTHR46082">
    <property type="entry name" value="ATP/GTP-BINDING PROTEIN-RELATED"/>
    <property type="match status" value="1"/>
</dbReference>
<accession>A0ABQ6X094</accession>
<dbReference type="Gene3D" id="3.40.50.1580">
    <property type="entry name" value="Nucleoside phosphorylase domain"/>
    <property type="match status" value="1"/>
</dbReference>
<feature type="region of interest" description="Disordered" evidence="1">
    <location>
        <begin position="513"/>
        <end position="546"/>
    </location>
</feature>
<feature type="region of interest" description="Disordered" evidence="1">
    <location>
        <begin position="85"/>
        <end position="110"/>
    </location>
</feature>
<reference evidence="2 3" key="1">
    <citation type="submission" date="2019-04" db="EMBL/GenBank/DDBJ databases">
        <authorList>
            <consortium name="DOE Joint Genome Institute"/>
            <person name="Mondo S."/>
            <person name="Kjaerbolling I."/>
            <person name="Vesth T."/>
            <person name="Frisvad J.C."/>
            <person name="Nybo J.L."/>
            <person name="Theobald S."/>
            <person name="Kildgaard S."/>
            <person name="Isbrandt T."/>
            <person name="Kuo A."/>
            <person name="Sato A."/>
            <person name="Lyhne E.K."/>
            <person name="Kogle M.E."/>
            <person name="Wiebenga A."/>
            <person name="Kun R.S."/>
            <person name="Lubbers R.J."/>
            <person name="Makela M.R."/>
            <person name="Barry K."/>
            <person name="Chovatia M."/>
            <person name="Clum A."/>
            <person name="Daum C."/>
            <person name="Haridas S."/>
            <person name="He G."/>
            <person name="LaButti K."/>
            <person name="Lipzen A."/>
            <person name="Riley R."/>
            <person name="Salamov A."/>
            <person name="Simmons B.A."/>
            <person name="Magnuson J.K."/>
            <person name="Henrissat B."/>
            <person name="Mortensen U.H."/>
            <person name="Larsen T.O."/>
            <person name="Devries R.P."/>
            <person name="Grigoriev I.V."/>
            <person name="Machida M."/>
            <person name="Baker S.E."/>
            <person name="Andersen M.R."/>
            <person name="Cantor M.N."/>
            <person name="Hua S.X."/>
        </authorList>
    </citation>
    <scope>NUCLEOTIDE SEQUENCE [LARGE SCALE GENOMIC DNA]</scope>
    <source>
        <strain evidence="2 3">CBS 117616</strain>
    </source>
</reference>
<feature type="region of interest" description="Disordered" evidence="1">
    <location>
        <begin position="360"/>
        <end position="380"/>
    </location>
</feature>
<proteinExistence type="predicted"/>
<organism evidence="2 3">
    <name type="scientific">Aspergillus pseudocaelatus</name>
    <dbReference type="NCBI Taxonomy" id="1825620"/>
    <lineage>
        <taxon>Eukaryota</taxon>
        <taxon>Fungi</taxon>
        <taxon>Dikarya</taxon>
        <taxon>Ascomycota</taxon>
        <taxon>Pezizomycotina</taxon>
        <taxon>Eurotiomycetes</taxon>
        <taxon>Eurotiomycetidae</taxon>
        <taxon>Eurotiales</taxon>
        <taxon>Aspergillaceae</taxon>
        <taxon>Aspergillus</taxon>
        <taxon>Aspergillus subgen. Circumdati</taxon>
    </lineage>
</organism>
<evidence type="ECO:0000256" key="1">
    <source>
        <dbReference type="SAM" id="MobiDB-lite"/>
    </source>
</evidence>
<feature type="region of interest" description="Disordered" evidence="1">
    <location>
        <begin position="1"/>
        <end position="20"/>
    </location>
</feature>
<dbReference type="InterPro" id="IPR053137">
    <property type="entry name" value="NLR-like"/>
</dbReference>
<feature type="region of interest" description="Disordered" evidence="1">
    <location>
        <begin position="243"/>
        <end position="271"/>
    </location>
</feature>
<name>A0ABQ6X094_9EURO</name>
<feature type="region of interest" description="Disordered" evidence="1">
    <location>
        <begin position="292"/>
        <end position="318"/>
    </location>
</feature>
<dbReference type="InterPro" id="IPR035994">
    <property type="entry name" value="Nucleoside_phosphorylase_sf"/>
</dbReference>
<dbReference type="Proteomes" id="UP000325395">
    <property type="component" value="Unassembled WGS sequence"/>
</dbReference>
<sequence>MPPTQPVQEPHIHAQQRRMVQEDRISSRLNWDEFNRPAQVFSNIGNISAEQRGALRTHVAGQAMLYLRPSRQQFSSLEQFTLDAGTRRGSESTSTSLDSFADTAPYSSGNPGLQHDMIDKSSDMELPSAVMGDLVQYESIGPLELDDIENSRFECNSFPSCKDIATSPPLTPINSSKPLVRRLHHAILPQSIDTAELLALCDEGTDELPALFDEDLLLPFPEDSDEEESGPLLSQMPLPISQLDQSAIPPSRPTALDESPSSRSSDDRVDQLSSIQLHAVQTALHGDLGLEGSTIASDDTPRIANPPPPANSGSARQGVRSLDAITGFEYQSRTRTCQQLETDATPIDGRETRAIVDEAAPPSTIDPSMDDSQTTSLNYDDRSSSKKDAYVLAFAEELFSSIRSYSLDAEVFEDMYQALPGFLKMFALSFAHKRQTQVYRDIMAFVHQYRCDIVVALREKLSESLLAQHPSQNDDAIPPSEIINWWQSKTDEGNEDMLDVSPKDNLSQVMNTESDVDDVTVPAPSTNEPQCGSDLDSSAENQNREQCEDEAANNLPELLTYISLICDSGAYSDLLANIQKACCLTSPQSNTIKRVRDVVLELLPVKSFISRKRISESYSMVYTMSWDLSGFVSQQEYDSEAHIAIESSITLTGSPNQLQALACGEYIIQTWPTIGPSVLVLVKQAARWPGQEHEVVLPDGSIISTFPCQTYDRYGVMVSGPPYTIAEVGEILAWLGSTFHTSPYSDGVVYRQPFALRSESRSSYLGPFRCDLDYVERKGDDSASKNGNCWHDLFRNPVVVEGYPIKRRRAAALGVEIPLRMMAEMIQTKRMSPFAGNIVLKGFSTMLVPTAYEENTISWHLLCNKTGDRISYLSGMAIPQVRISILQLERSRHVLGWCTDMKLHAGGPDACYDVKASRLPRSHATSPLANVSISMGRLLTGDSPFILGRKDTPVHISRNGYIRKLKWISKKYVLLWDEADKRGWLVNGTSALLHLVCATLEQDKRDGFQGVSLFEMSKVQWSDQPYQPKSALQVLINQSNLRLKIYPEKDGYTRFQDHVESIFDTFEKIIDHQHDIMRDFPSLEISRANLEGWDFNDLISERDPVYPRVSAMDSHGKSWIDFTRSIHVVTLFGRGFRDIIQSVNVCPHWATVPKDMSYIAVCQEDLEDIMEAAGDPSSKPVRLTDKVIWHIPEDPPGTCHCAGAGGTTHPDLAQVILPSSMCQELSSQYTTPYKEGKGAFIFGYNSTYRWFWGDTGDPSREAADVDYLEGERFFKFPSQDSGIGSSLVSTTFGDSESTLDSSMHHSPNAESFVSSRSFVASTDNNQASRKRPCQRSILPHISSKRYTVGIVCALHIELMAIRALFDSTHQQISIPGDDPNYYALGCMNNHSVVATCLPDGEYGTNPAANVASNMRRSFPNTKFCLLVGVGGGVPSSKHDIRLGDIVVSTPSGANTGIIPYDLKKALKCGTSVLNGYLHPPPQHLRCALSEIKSDPSLSRTPPLQRYLQQIQECTKDYHHPGHENDKLYAPGYVHGDANKACDSCDFQQQLPRTPRESPDPVIHYGTIASGNQVIKDAAQRDKLAKQYDILCFEMEAAGIVNTFPSLVIRGICDYADSHKNKMWQKYAAATAAAFAKFLLSRVRTPQDSEINY</sequence>
<protein>
    <recommendedName>
        <fullName evidence="4">Nucleoside phosphorylase domain-containing protein</fullName>
    </recommendedName>
</protein>
<evidence type="ECO:0000313" key="3">
    <source>
        <dbReference type="Proteomes" id="UP000325395"/>
    </source>
</evidence>